<evidence type="ECO:0000256" key="1">
    <source>
        <dbReference type="PIRSR" id="PIRSR033579-1"/>
    </source>
</evidence>
<dbReference type="Pfam" id="PF06180">
    <property type="entry name" value="CbiK"/>
    <property type="match status" value="1"/>
</dbReference>
<dbReference type="GO" id="GO:0019251">
    <property type="term" value="P:anaerobic cobalamin biosynthetic process"/>
    <property type="evidence" value="ECO:0007669"/>
    <property type="project" value="InterPro"/>
</dbReference>
<keyword evidence="2" id="KW-0170">Cobalt</keyword>
<dbReference type="InterPro" id="IPR010388">
    <property type="entry name" value="Anaerobic_Co-chelatase"/>
</dbReference>
<dbReference type="SUPFAM" id="SSF53800">
    <property type="entry name" value="Chelatase"/>
    <property type="match status" value="1"/>
</dbReference>
<keyword evidence="4" id="KW-1185">Reference proteome</keyword>
<dbReference type="Proteomes" id="UP000430222">
    <property type="component" value="Unassembled WGS sequence"/>
</dbReference>
<dbReference type="Gene3D" id="3.40.50.1400">
    <property type="match status" value="2"/>
</dbReference>
<sequence length="266" mass="29640">MRGLNGKKAILFVSFGVASASARHASLDACAEAIRHAFPDYLVCQAYTSQFMRKRLRAEGVLVPSVEEALEDLRQRGVERVVLQPSHLTPGEEYTQKVWLPASACQPLFAELRIGSPLFAEEKRDEELLRIILQSLDCRGTEQVVLLGHGSPHQHNPIYERLQRMADDRNIPVHIGVLEPSDWPGFREVLNRLQQRGAEAVLLAPLLLAGGVHVYRDMAGNEPASWKSRLLAAGFSVRTDLHALGERAAIREQFVRSIRALLASDK</sequence>
<dbReference type="PIRSF" id="PIRSF033579">
    <property type="entry name" value="Anaer_Co_chel"/>
    <property type="match status" value="1"/>
</dbReference>
<organism evidence="3 4">
    <name type="scientific">Selenomonas montiformis</name>
    <dbReference type="NCBI Taxonomy" id="2652285"/>
    <lineage>
        <taxon>Bacteria</taxon>
        <taxon>Bacillati</taxon>
        <taxon>Bacillota</taxon>
        <taxon>Negativicutes</taxon>
        <taxon>Selenomonadales</taxon>
        <taxon>Selenomonadaceae</taxon>
        <taxon>Selenomonas</taxon>
    </lineage>
</organism>
<dbReference type="GO" id="GO:0016852">
    <property type="term" value="F:sirohydrochlorin cobaltochelatase activity"/>
    <property type="evidence" value="ECO:0007669"/>
    <property type="project" value="InterPro"/>
</dbReference>
<gene>
    <name evidence="3" type="ORF">FYJ78_10050</name>
</gene>
<evidence type="ECO:0000256" key="2">
    <source>
        <dbReference type="PIRSR" id="PIRSR033579-3"/>
    </source>
</evidence>
<feature type="binding site" evidence="2">
    <location>
        <position position="213"/>
    </location>
    <ligand>
        <name>Co(2+)</name>
        <dbReference type="ChEBI" id="CHEBI:48828"/>
    </ligand>
</feature>
<feature type="binding site" evidence="2">
    <location>
        <position position="179"/>
    </location>
    <ligand>
        <name>Co(2+)</name>
        <dbReference type="ChEBI" id="CHEBI:48828"/>
    </ligand>
</feature>
<dbReference type="GO" id="GO:0046872">
    <property type="term" value="F:metal ion binding"/>
    <property type="evidence" value="ECO:0007669"/>
    <property type="project" value="UniProtKB-KW"/>
</dbReference>
<evidence type="ECO:0000313" key="3">
    <source>
        <dbReference type="EMBL" id="MSV25512.1"/>
    </source>
</evidence>
<feature type="active site" description="Proton acceptor" evidence="1">
    <location>
        <position position="149"/>
    </location>
</feature>
<comment type="caution">
    <text evidence="3">The sequence shown here is derived from an EMBL/GenBank/DDBJ whole genome shotgun (WGS) entry which is preliminary data.</text>
</comment>
<proteinExistence type="predicted"/>
<dbReference type="EMBL" id="VUNL01000011">
    <property type="protein sequence ID" value="MSV25512.1"/>
    <property type="molecule type" value="Genomic_DNA"/>
</dbReference>
<evidence type="ECO:0000313" key="4">
    <source>
        <dbReference type="Proteomes" id="UP000430222"/>
    </source>
</evidence>
<dbReference type="AlphaFoldDB" id="A0A6I2V209"/>
<name>A0A6I2V209_9FIRM</name>
<reference evidence="3 4" key="1">
    <citation type="submission" date="2019-08" db="EMBL/GenBank/DDBJ databases">
        <title>In-depth cultivation of the pig gut microbiome towards novel bacterial diversity and tailored functional studies.</title>
        <authorList>
            <person name="Wylensek D."/>
            <person name="Hitch T.C.A."/>
            <person name="Clavel T."/>
        </authorList>
    </citation>
    <scope>NUCLEOTIDE SEQUENCE [LARGE SCALE GENOMIC DNA]</scope>
    <source>
        <strain evidence="4">WCA-380-WT-3B3</strain>
    </source>
</reference>
<feature type="binding site" evidence="2">
    <location>
        <position position="149"/>
    </location>
    <ligand>
        <name>Co(2+)</name>
        <dbReference type="ChEBI" id="CHEBI:48828"/>
    </ligand>
</feature>
<accession>A0A6I2V209</accession>
<protein>
    <submittedName>
        <fullName evidence="3">Cobalt chelatase</fullName>
    </submittedName>
</protein>
<keyword evidence="2" id="KW-0479">Metal-binding</keyword>